<dbReference type="InterPro" id="IPR050346">
    <property type="entry name" value="FMO-like"/>
</dbReference>
<dbReference type="EMBL" id="LT598484">
    <property type="protein sequence ID" value="SCV00005.1"/>
    <property type="molecule type" value="Genomic_DNA"/>
</dbReference>
<dbReference type="GO" id="GO:0050660">
    <property type="term" value="F:flavin adenine dinucleotide binding"/>
    <property type="evidence" value="ECO:0007669"/>
    <property type="project" value="InterPro"/>
</dbReference>
<accession>A0A1G4K7W3</accession>
<dbReference type="OrthoDB" id="66881at2759"/>
<evidence type="ECO:0000256" key="1">
    <source>
        <dbReference type="ARBA" id="ARBA00009183"/>
    </source>
</evidence>
<comment type="similarity">
    <text evidence="1">Belongs to the FMO family.</text>
</comment>
<sequence>MTRIAKRVAIIGAGPSGLSAARAFLANTDFELVLYDSKPQVGGVWFYPDDEQQRASTAMYDSLETNLSKDIMSFNGFPFSDSVKQFPTRSQVQEYLIHFYETFVKNQNRARVQLNCTVELLQKNGDSWELCHSGSRSVEVFDFVVIANGHFDIPYVPTDIPGLGEWRKEDPSSLLHSKEFQSSEPFRGQKVVVVGNGSSGSDIANQISSVAEHVFHSVTEISKANWDENPIVTPVTKISQLRVHENRTVELQNGELLHDIDCIVWATGYMYHIPFLGSYQDEILGTQHARNPVSRLHGLWRQIVFSEDPTLAFSLLCKNVVPFPVAESQACLIAKIFCGAVDVPLMDSSARAMGNGKDYHSLVMPRDIEYCRDLQGILDSCGGLNDPFQPRRWDEQMAALRYQTAAAKNERTKLLVRRAMQLRQNGQAYCLE</sequence>
<reference evidence="7" key="1">
    <citation type="submission" date="2016-03" db="EMBL/GenBank/DDBJ databases">
        <authorList>
            <person name="Devillers Hugo."/>
        </authorList>
    </citation>
    <scope>NUCLEOTIDE SEQUENCE [LARGE SCALE GENOMIC DNA]</scope>
</reference>
<keyword evidence="2" id="KW-0285">Flavoprotein</keyword>
<dbReference type="InterPro" id="IPR000960">
    <property type="entry name" value="Flavin_mOase"/>
</dbReference>
<dbReference type="PRINTS" id="PR00370">
    <property type="entry name" value="FMOXYGENASE"/>
</dbReference>
<evidence type="ECO:0000256" key="3">
    <source>
        <dbReference type="ARBA" id="ARBA00022827"/>
    </source>
</evidence>
<evidence type="ECO:0000313" key="6">
    <source>
        <dbReference type="EMBL" id="SCV00005.1"/>
    </source>
</evidence>
<dbReference type="GO" id="GO:0050661">
    <property type="term" value="F:NADP binding"/>
    <property type="evidence" value="ECO:0007669"/>
    <property type="project" value="InterPro"/>
</dbReference>
<evidence type="ECO:0000256" key="5">
    <source>
        <dbReference type="ARBA" id="ARBA00023002"/>
    </source>
</evidence>
<keyword evidence="3" id="KW-0274">FAD</keyword>
<evidence type="ECO:0000256" key="2">
    <source>
        <dbReference type="ARBA" id="ARBA00022630"/>
    </source>
</evidence>
<evidence type="ECO:0000256" key="4">
    <source>
        <dbReference type="ARBA" id="ARBA00022857"/>
    </source>
</evidence>
<protein>
    <submittedName>
        <fullName evidence="6">LAME_0G06920g1_1</fullName>
    </submittedName>
</protein>
<dbReference type="Pfam" id="PF00743">
    <property type="entry name" value="FMO-like"/>
    <property type="match status" value="1"/>
</dbReference>
<evidence type="ECO:0000313" key="7">
    <source>
        <dbReference type="Proteomes" id="UP000191144"/>
    </source>
</evidence>
<keyword evidence="4" id="KW-0521">NADP</keyword>
<dbReference type="AlphaFoldDB" id="A0A1G4K7W3"/>
<proteinExistence type="inferred from homology"/>
<name>A0A1G4K7W3_9SACH</name>
<dbReference type="Proteomes" id="UP000191144">
    <property type="component" value="Chromosome G"/>
</dbReference>
<keyword evidence="5" id="KW-0560">Oxidoreductase</keyword>
<dbReference type="InterPro" id="IPR020946">
    <property type="entry name" value="Flavin_mOase-like"/>
</dbReference>
<keyword evidence="7" id="KW-1185">Reference proteome</keyword>
<dbReference type="PANTHER" id="PTHR23023">
    <property type="entry name" value="DIMETHYLANILINE MONOOXYGENASE"/>
    <property type="match status" value="1"/>
</dbReference>
<organism evidence="6 7">
    <name type="scientific">Lachancea meyersii CBS 8951</name>
    <dbReference type="NCBI Taxonomy" id="1266667"/>
    <lineage>
        <taxon>Eukaryota</taxon>
        <taxon>Fungi</taxon>
        <taxon>Dikarya</taxon>
        <taxon>Ascomycota</taxon>
        <taxon>Saccharomycotina</taxon>
        <taxon>Saccharomycetes</taxon>
        <taxon>Saccharomycetales</taxon>
        <taxon>Saccharomycetaceae</taxon>
        <taxon>Lachancea</taxon>
    </lineage>
</organism>
<dbReference type="GO" id="GO:0004499">
    <property type="term" value="F:N,N-dimethylaniline monooxygenase activity"/>
    <property type="evidence" value="ECO:0007669"/>
    <property type="project" value="InterPro"/>
</dbReference>
<dbReference type="Gene3D" id="3.50.50.60">
    <property type="entry name" value="FAD/NAD(P)-binding domain"/>
    <property type="match status" value="2"/>
</dbReference>
<dbReference type="SUPFAM" id="SSF51905">
    <property type="entry name" value="FAD/NAD(P)-binding domain"/>
    <property type="match status" value="2"/>
</dbReference>
<dbReference type="InterPro" id="IPR036188">
    <property type="entry name" value="FAD/NAD-bd_sf"/>
</dbReference>
<gene>
    <name evidence="6" type="ORF">LAME_0G06920G</name>
</gene>